<dbReference type="Gene3D" id="3.40.50.980">
    <property type="match status" value="1"/>
</dbReference>
<dbReference type="InterPro" id="IPR036914">
    <property type="entry name" value="MGS-like_dom_sf"/>
</dbReference>
<dbReference type="InterPro" id="IPR056717">
    <property type="entry name" value="DUF7815"/>
</dbReference>
<keyword evidence="2" id="KW-0436">Ligase</keyword>
<feature type="domain" description="DUF7815" evidence="5">
    <location>
        <begin position="55"/>
        <end position="72"/>
    </location>
</feature>
<evidence type="ECO:0000313" key="6">
    <source>
        <dbReference type="EMBL" id="KAF3596012.1"/>
    </source>
</evidence>
<dbReference type="EMBL" id="QGKV02000299">
    <property type="protein sequence ID" value="KAF3596012.1"/>
    <property type="molecule type" value="Genomic_DNA"/>
</dbReference>
<dbReference type="PANTHER" id="PTHR24096:SF345">
    <property type="entry name" value="4-COUMARATE--COA LIGASE-LIKE 2"/>
    <property type="match status" value="1"/>
</dbReference>
<proteinExistence type="inferred from homology"/>
<gene>
    <name evidence="6" type="ORF">DY000_02020142</name>
</gene>
<dbReference type="PANTHER" id="PTHR24096">
    <property type="entry name" value="LONG-CHAIN-FATTY-ACID--COA LIGASE"/>
    <property type="match status" value="1"/>
</dbReference>
<evidence type="ECO:0000259" key="5">
    <source>
        <dbReference type="Pfam" id="PF25122"/>
    </source>
</evidence>
<evidence type="ECO:0000259" key="3">
    <source>
        <dbReference type="Pfam" id="PF00501"/>
    </source>
</evidence>
<evidence type="ECO:0000256" key="2">
    <source>
        <dbReference type="ARBA" id="ARBA00022598"/>
    </source>
</evidence>
<dbReference type="Gene3D" id="3.30.300.30">
    <property type="match status" value="1"/>
</dbReference>
<organism evidence="6 7">
    <name type="scientific">Brassica cretica</name>
    <name type="common">Mustard</name>
    <dbReference type="NCBI Taxonomy" id="69181"/>
    <lineage>
        <taxon>Eukaryota</taxon>
        <taxon>Viridiplantae</taxon>
        <taxon>Streptophyta</taxon>
        <taxon>Embryophyta</taxon>
        <taxon>Tracheophyta</taxon>
        <taxon>Spermatophyta</taxon>
        <taxon>Magnoliopsida</taxon>
        <taxon>eudicotyledons</taxon>
        <taxon>Gunneridae</taxon>
        <taxon>Pentapetalae</taxon>
        <taxon>rosids</taxon>
        <taxon>malvids</taxon>
        <taxon>Brassicales</taxon>
        <taxon>Brassicaceae</taxon>
        <taxon>Brassiceae</taxon>
        <taxon>Brassica</taxon>
    </lineage>
</organism>
<evidence type="ECO:0000259" key="4">
    <source>
        <dbReference type="Pfam" id="PF13193"/>
    </source>
</evidence>
<evidence type="ECO:0008006" key="8">
    <source>
        <dbReference type="Google" id="ProtNLM"/>
    </source>
</evidence>
<dbReference type="Proteomes" id="UP000266723">
    <property type="component" value="Unassembled WGS sequence"/>
</dbReference>
<dbReference type="Pfam" id="PF25122">
    <property type="entry name" value="DUF7815"/>
    <property type="match status" value="1"/>
</dbReference>
<reference evidence="6 7" key="1">
    <citation type="journal article" date="2020" name="BMC Genomics">
        <title>Intraspecific diversification of the crop wild relative Brassica cretica Lam. using demographic model selection.</title>
        <authorList>
            <person name="Kioukis A."/>
            <person name="Michalopoulou V.A."/>
            <person name="Briers L."/>
            <person name="Pirintsos S."/>
            <person name="Studholme D.J."/>
            <person name="Pavlidis P."/>
            <person name="Sarris P.F."/>
        </authorList>
    </citation>
    <scope>NUCLEOTIDE SEQUENCE [LARGE SCALE GENOMIC DNA]</scope>
    <source>
        <strain evidence="7">cv. PFS-1207/04</strain>
    </source>
</reference>
<dbReference type="InterPro" id="IPR025110">
    <property type="entry name" value="AMP-bd_C"/>
</dbReference>
<feature type="domain" description="AMP-binding enzyme C-terminal" evidence="4">
    <location>
        <begin position="222"/>
        <end position="273"/>
    </location>
</feature>
<accession>A0ABQ7EG24</accession>
<dbReference type="Pfam" id="PF13193">
    <property type="entry name" value="AMP-binding_C"/>
    <property type="match status" value="1"/>
</dbReference>
<sequence>MDSYSSSMLCLQWRGSVISYGVVAVTFDIHFTTSGQSRRDGLGVHFNQLNYASAPYLRCQNCKGNLLRGIESSAFLGASSNGLAIVLLIQSSFYPLPSTNGFSVLLIQSSLPSLHPTNEVTEKFVERYSNIKFLQGYGLTETAAIVASMFTKEETERYESSGLLAPNMDGKIVDPDTGRVLGVHRTGELWLRSPTVMKCDWFFSKRLKEFIKCNGYQVAPAELEALLFAHPEIADASVIPIPDLKAGQYPMAYIARTAGSNLSEKSLWQNFKKRTYKSHKLEALANHSILHFTQQVYSKLLHPSFVTVRAMSESQTALKNQPQSSASSGKKQALISLSDKNCLYLGECWSLCHLQSGDAYSFPEMAKKQLDDRVKSLHPNIHGGILARRDVEHHMEALNEHGISTFDGNLLWNRTIPPPSPIRPERLDVSDNPTAKQTPCLLCCTQRSVLSYTVHREVSFLTLPPLLHHIGEFKTLARSFLHMFRL</sequence>
<dbReference type="Gene3D" id="2.30.38.10">
    <property type="entry name" value="Luciferase, Domain 3"/>
    <property type="match status" value="1"/>
</dbReference>
<dbReference type="InterPro" id="IPR000873">
    <property type="entry name" value="AMP-dep_synth/lig_dom"/>
</dbReference>
<keyword evidence="7" id="KW-1185">Reference proteome</keyword>
<dbReference type="Pfam" id="PF00501">
    <property type="entry name" value="AMP-binding"/>
    <property type="match status" value="1"/>
</dbReference>
<comment type="similarity">
    <text evidence="1">Belongs to the ATP-dependent AMP-binding enzyme family.</text>
</comment>
<comment type="caution">
    <text evidence="6">The sequence shown here is derived from an EMBL/GenBank/DDBJ whole genome shotgun (WGS) entry which is preliminary data.</text>
</comment>
<evidence type="ECO:0000313" key="7">
    <source>
        <dbReference type="Proteomes" id="UP000266723"/>
    </source>
</evidence>
<dbReference type="SUPFAM" id="SSF56801">
    <property type="entry name" value="Acetyl-CoA synthetase-like"/>
    <property type="match status" value="1"/>
</dbReference>
<dbReference type="SUPFAM" id="SSF52335">
    <property type="entry name" value="Methylglyoxal synthase-like"/>
    <property type="match status" value="1"/>
</dbReference>
<protein>
    <recommendedName>
        <fullName evidence="8">AMP-dependent synthetase/ligase domain-containing protein</fullName>
    </recommendedName>
</protein>
<name>A0ABQ7EG24_BRACR</name>
<dbReference type="InterPro" id="IPR045851">
    <property type="entry name" value="AMP-bd_C_sf"/>
</dbReference>
<dbReference type="Gene3D" id="3.40.50.1380">
    <property type="entry name" value="Methylglyoxal synthase-like domain"/>
    <property type="match status" value="1"/>
</dbReference>
<evidence type="ECO:0000256" key="1">
    <source>
        <dbReference type="ARBA" id="ARBA00006432"/>
    </source>
</evidence>
<feature type="domain" description="AMP-dependent synthetase/ligase" evidence="3">
    <location>
        <begin position="118"/>
        <end position="199"/>
    </location>
</feature>